<evidence type="ECO:0000256" key="3">
    <source>
        <dbReference type="ARBA" id="ARBA00022614"/>
    </source>
</evidence>
<feature type="compositionally biased region" description="Low complexity" evidence="5">
    <location>
        <begin position="449"/>
        <end position="463"/>
    </location>
</feature>
<dbReference type="Gene3D" id="3.80.10.10">
    <property type="entry name" value="Ribonuclease Inhibitor"/>
    <property type="match status" value="1"/>
</dbReference>
<dbReference type="AlphaFoldDB" id="A0A068RH26"/>
<sequence length="620" mass="69484">MPTTTIPGDRFIRTLSHYLDANQGRLIVGKRDERRSSTTSTSQPRSSTSSSSSTTPASLYGLTVPYMSLLAAATPTSALRTTSYMPSSTLSLDMHHLYFLLVHFEHVGLDIGDPARLGSVPEDGIVNEEDTSHQDETRSIMSVGSITSTLSLSTGWNFWQRQWSDQQQQQRTVFQDVEHIYQMVAQVDAVRLQMQNTRAIQGYQEPLPADATFSLVPFKHMTHLELVNVHPRLLADIPTHALTTLIVREAGVEDAAEVITSESDFGQLRMLSLAGNNLITLDDAVTQRIHATVTHLDLSTNMLADVPHALSLLYNLTSLVLAHNMISSVTGINTVLGNIYELDLRGNRLTMLVGLDRLWSLKRLDLRDNRIEDWSELTRLVSLPNLEDVWVAGNPFTVNDYRVDIFAAFHQHADHDIQLDGSRPSFIERRRIENTPASKLRQLQDQNHAPQPTVATTATAKPTKVVRAKSKRFVKLGRQQQQEETPPPVPPLPPSAAAPPAPSSSSSQQQQQDAATKENHDKRVHRATELEKTAANITRRKSASSSTRRSRRSTRRSRSPSTTATAITDDEEQQQQQEKQARHRSLSPTSLRRKIESMRQEAGTEWLRVFQEMDIGNRHH</sequence>
<evidence type="ECO:0000313" key="7">
    <source>
        <dbReference type="Proteomes" id="UP000027586"/>
    </source>
</evidence>
<feature type="compositionally biased region" description="Basic and acidic residues" evidence="5">
    <location>
        <begin position="515"/>
        <end position="532"/>
    </location>
</feature>
<dbReference type="VEuPathDB" id="FungiDB:LCOR_00068.1"/>
<keyword evidence="3" id="KW-0433">Leucine-rich repeat</keyword>
<dbReference type="PROSITE" id="PS51450">
    <property type="entry name" value="LRR"/>
    <property type="match status" value="2"/>
</dbReference>
<reference evidence="6" key="1">
    <citation type="submission" date="2013-08" db="EMBL/GenBank/DDBJ databases">
        <title>Gene expansion shapes genome architecture in the human pathogen Lichtheimia corymbifera: an evolutionary genomics analysis in the ancient terrestrial Mucorales (Mucoromycotina).</title>
        <authorList>
            <person name="Schwartze V.U."/>
            <person name="Winter S."/>
            <person name="Shelest E."/>
            <person name="Marcet-Houben M."/>
            <person name="Horn F."/>
            <person name="Wehner S."/>
            <person name="Hoffmann K."/>
            <person name="Riege K."/>
            <person name="Sammeth M."/>
            <person name="Nowrousian M."/>
            <person name="Valiante V."/>
            <person name="Linde J."/>
            <person name="Jacobsen I.D."/>
            <person name="Marz M."/>
            <person name="Brakhage A.A."/>
            <person name="Gabaldon T."/>
            <person name="Bocker S."/>
            <person name="Voigt K."/>
        </authorList>
    </citation>
    <scope>NUCLEOTIDE SEQUENCE [LARGE SCALE GENOMIC DNA]</scope>
    <source>
        <strain evidence="6">FSU 9682</strain>
    </source>
</reference>
<evidence type="ECO:0000256" key="2">
    <source>
        <dbReference type="ARBA" id="ARBA00022490"/>
    </source>
</evidence>
<feature type="region of interest" description="Disordered" evidence="5">
    <location>
        <begin position="435"/>
        <end position="599"/>
    </location>
</feature>
<dbReference type="PANTHER" id="PTHR15454">
    <property type="entry name" value="NISCHARIN RELATED"/>
    <property type="match status" value="1"/>
</dbReference>
<feature type="compositionally biased region" description="Low complexity" evidence="5">
    <location>
        <begin position="37"/>
        <end position="55"/>
    </location>
</feature>
<organism evidence="6 7">
    <name type="scientific">Lichtheimia corymbifera JMRC:FSU:9682</name>
    <dbReference type="NCBI Taxonomy" id="1263082"/>
    <lineage>
        <taxon>Eukaryota</taxon>
        <taxon>Fungi</taxon>
        <taxon>Fungi incertae sedis</taxon>
        <taxon>Mucoromycota</taxon>
        <taxon>Mucoromycotina</taxon>
        <taxon>Mucoromycetes</taxon>
        <taxon>Mucorales</taxon>
        <taxon>Lichtheimiaceae</taxon>
        <taxon>Lichtheimia</taxon>
    </lineage>
</organism>
<dbReference type="OrthoDB" id="676979at2759"/>
<keyword evidence="4" id="KW-0677">Repeat</keyword>
<accession>A0A068RH26</accession>
<proteinExistence type="predicted"/>
<feature type="compositionally biased region" description="Polar residues" evidence="5">
    <location>
        <begin position="435"/>
        <end position="448"/>
    </location>
</feature>
<dbReference type="GO" id="GO:0005737">
    <property type="term" value="C:cytoplasm"/>
    <property type="evidence" value="ECO:0007669"/>
    <property type="project" value="UniProtKB-SubCell"/>
</dbReference>
<protein>
    <submittedName>
        <fullName evidence="6">Leucine rich repeat domain-containing protein</fullName>
    </submittedName>
</protein>
<comment type="subcellular location">
    <subcellularLocation>
        <location evidence="1">Cytoplasm</location>
    </subcellularLocation>
</comment>
<dbReference type="EMBL" id="CBTN010000001">
    <property type="protein sequence ID" value="CDH48271.1"/>
    <property type="molecule type" value="Genomic_DNA"/>
</dbReference>
<evidence type="ECO:0000256" key="1">
    <source>
        <dbReference type="ARBA" id="ARBA00004496"/>
    </source>
</evidence>
<dbReference type="PANTHER" id="PTHR15454:SF69">
    <property type="entry name" value="SERINE_THREONINE-PROTEIN KINASE 11-INTERACTING PROTEIN"/>
    <property type="match status" value="1"/>
</dbReference>
<feature type="compositionally biased region" description="Pro residues" evidence="5">
    <location>
        <begin position="485"/>
        <end position="502"/>
    </location>
</feature>
<dbReference type="InterPro" id="IPR001611">
    <property type="entry name" value="Leu-rich_rpt"/>
</dbReference>
<dbReference type="SMART" id="SM00365">
    <property type="entry name" value="LRR_SD22"/>
    <property type="match status" value="3"/>
</dbReference>
<dbReference type="SUPFAM" id="SSF52075">
    <property type="entry name" value="Outer arm dynein light chain 1"/>
    <property type="match status" value="1"/>
</dbReference>
<dbReference type="Proteomes" id="UP000027586">
    <property type="component" value="Unassembled WGS sequence"/>
</dbReference>
<keyword evidence="2" id="KW-0963">Cytoplasm</keyword>
<feature type="compositionally biased region" description="Basic residues" evidence="5">
    <location>
        <begin position="538"/>
        <end position="558"/>
    </location>
</feature>
<evidence type="ECO:0000313" key="6">
    <source>
        <dbReference type="EMBL" id="CDH48271.1"/>
    </source>
</evidence>
<evidence type="ECO:0000256" key="5">
    <source>
        <dbReference type="SAM" id="MobiDB-lite"/>
    </source>
</evidence>
<feature type="region of interest" description="Disordered" evidence="5">
    <location>
        <begin position="26"/>
        <end position="56"/>
    </location>
</feature>
<comment type="caution">
    <text evidence="6">The sequence shown here is derived from an EMBL/GenBank/DDBJ whole genome shotgun (WGS) entry which is preliminary data.</text>
</comment>
<gene>
    <name evidence="6" type="ORF">LCOR_00068.1</name>
</gene>
<feature type="compositionally biased region" description="Low complexity" evidence="5">
    <location>
        <begin position="503"/>
        <end position="514"/>
    </location>
</feature>
<keyword evidence="7" id="KW-1185">Reference proteome</keyword>
<evidence type="ECO:0000256" key="4">
    <source>
        <dbReference type="ARBA" id="ARBA00022737"/>
    </source>
</evidence>
<dbReference type="STRING" id="1263082.A0A068RH26"/>
<feature type="compositionally biased region" description="Basic residues" evidence="5">
    <location>
        <begin position="464"/>
        <end position="475"/>
    </location>
</feature>
<name>A0A068RH26_9FUNG</name>
<dbReference type="InterPro" id="IPR032675">
    <property type="entry name" value="LRR_dom_sf"/>
</dbReference>